<dbReference type="EMBL" id="WRXP01004844">
    <property type="protein sequence ID" value="KAF1001342.1"/>
    <property type="molecule type" value="Genomic_DNA"/>
</dbReference>
<dbReference type="InterPro" id="IPR002902">
    <property type="entry name" value="GNK2"/>
</dbReference>
<protein>
    <recommendedName>
        <fullName evidence="6">Gnk2-homologous domain-containing protein</fullName>
    </recommendedName>
</protein>
<keyword evidence="4" id="KW-1133">Transmembrane helix</keyword>
<dbReference type="Gene3D" id="3.30.430.20">
    <property type="entry name" value="Gnk2 domain, C-X8-C-X2-C motif"/>
    <property type="match status" value="2"/>
</dbReference>
<keyword evidence="8" id="KW-1185">Reference proteome</keyword>
<gene>
    <name evidence="7" type="ORF">AG4045_022707</name>
</gene>
<proteinExistence type="predicted"/>
<dbReference type="AlphaFoldDB" id="A0A6L5B9V2"/>
<dbReference type="PANTHER" id="PTHR32099:SF51">
    <property type="entry name" value="CYSTEINE-RICH RECEPTOR-LIKE PROTEIN KINASE 25 ISOFORM X1"/>
    <property type="match status" value="1"/>
</dbReference>
<dbReference type="Pfam" id="PF01657">
    <property type="entry name" value="Stress-antifung"/>
    <property type="match status" value="2"/>
</dbReference>
<evidence type="ECO:0000313" key="7">
    <source>
        <dbReference type="EMBL" id="KAF1001342.1"/>
    </source>
</evidence>
<feature type="chain" id="PRO_5027065919" description="Gnk2-homologous domain-containing protein" evidence="5">
    <location>
        <begin position="24"/>
        <end position="381"/>
    </location>
</feature>
<feature type="transmembrane region" description="Helical" evidence="4">
    <location>
        <begin position="279"/>
        <end position="298"/>
    </location>
</feature>
<comment type="caution">
    <text evidence="7">The sequence shown here is derived from an EMBL/GenBank/DDBJ whole genome shotgun (WGS) entry which is preliminary data.</text>
</comment>
<name>A0A6L5B9V2_APIGR</name>
<feature type="signal peptide" evidence="5">
    <location>
        <begin position="1"/>
        <end position="23"/>
    </location>
</feature>
<dbReference type="InterPro" id="IPR038408">
    <property type="entry name" value="GNK2_sf"/>
</dbReference>
<reference evidence="7" key="1">
    <citation type="submission" date="2020-01" db="EMBL/GenBank/DDBJ databases">
        <title>The Celery Genome Sequence Reveals Sequential Paleo-tetraploidization, Resistance Gene Elimination, Karyotype Evolution, and Functional Innovation in Apiales.</title>
        <authorList>
            <person name="Song X."/>
        </authorList>
    </citation>
    <scope>NUCLEOTIDE SEQUENCE</scope>
    <source>
        <tissue evidence="7">Leaf</tissue>
    </source>
</reference>
<evidence type="ECO:0000259" key="6">
    <source>
        <dbReference type="PROSITE" id="PS51473"/>
    </source>
</evidence>
<evidence type="ECO:0000256" key="2">
    <source>
        <dbReference type="ARBA" id="ARBA00022737"/>
    </source>
</evidence>
<keyword evidence="4" id="KW-0812">Transmembrane</keyword>
<evidence type="ECO:0000256" key="1">
    <source>
        <dbReference type="ARBA" id="ARBA00022729"/>
    </source>
</evidence>
<dbReference type="PANTHER" id="PTHR32099">
    <property type="entry name" value="CYSTEINE-RICH REPEAT SECRETORY PROTEIN"/>
    <property type="match status" value="1"/>
</dbReference>
<evidence type="ECO:0000256" key="5">
    <source>
        <dbReference type="SAM" id="SignalP"/>
    </source>
</evidence>
<feature type="region of interest" description="Disordered" evidence="3">
    <location>
        <begin position="346"/>
        <end position="381"/>
    </location>
</feature>
<keyword evidence="4" id="KW-0472">Membrane</keyword>
<dbReference type="PROSITE" id="PS51473">
    <property type="entry name" value="GNK2"/>
    <property type="match status" value="2"/>
</dbReference>
<organism evidence="7 8">
    <name type="scientific">Apium graveolens</name>
    <name type="common">Celery</name>
    <dbReference type="NCBI Taxonomy" id="4045"/>
    <lineage>
        <taxon>Eukaryota</taxon>
        <taxon>Viridiplantae</taxon>
        <taxon>Streptophyta</taxon>
        <taxon>Embryophyta</taxon>
        <taxon>Tracheophyta</taxon>
        <taxon>Spermatophyta</taxon>
        <taxon>Magnoliopsida</taxon>
        <taxon>eudicotyledons</taxon>
        <taxon>Gunneridae</taxon>
        <taxon>Pentapetalae</taxon>
        <taxon>asterids</taxon>
        <taxon>campanulids</taxon>
        <taxon>Apiales</taxon>
        <taxon>Apiaceae</taxon>
        <taxon>Apioideae</taxon>
        <taxon>apioid superclade</taxon>
        <taxon>Apieae</taxon>
        <taxon>Apium</taxon>
    </lineage>
</organism>
<evidence type="ECO:0000313" key="8">
    <source>
        <dbReference type="Proteomes" id="UP000593563"/>
    </source>
</evidence>
<evidence type="ECO:0000256" key="4">
    <source>
        <dbReference type="SAM" id="Phobius"/>
    </source>
</evidence>
<dbReference type="FunFam" id="3.30.430.20:FF:000003">
    <property type="entry name" value="Cysteine-rich RLK (RECEPTOR-like protein kinase) 10"/>
    <property type="match status" value="1"/>
</dbReference>
<feature type="domain" description="Gnk2-homologous" evidence="6">
    <location>
        <begin position="28"/>
        <end position="132"/>
    </location>
</feature>
<feature type="domain" description="Gnk2-homologous" evidence="6">
    <location>
        <begin position="138"/>
        <end position="241"/>
    </location>
</feature>
<evidence type="ECO:0000256" key="3">
    <source>
        <dbReference type="SAM" id="MobiDB-lite"/>
    </source>
</evidence>
<dbReference type="CDD" id="cd23509">
    <property type="entry name" value="Gnk2-like"/>
    <property type="match status" value="2"/>
</dbReference>
<feature type="compositionally biased region" description="Basic and acidic residues" evidence="3">
    <location>
        <begin position="351"/>
        <end position="374"/>
    </location>
</feature>
<keyword evidence="2" id="KW-0677">Repeat</keyword>
<sequence length="381" mass="42103">MIIGTSGGSSVFVLCLICLVAVAQSGLYNTACGRDSRVNYTSNSIYKTNLDTAQATLFAAANTSTSGFYNATVGEGPDQVNALVYCRDDVQPDICRSCVKDSMNKLRESCPTTKEADIWYDECVLRYSNASIFNNVETWPLVFIWIQRNASDMDQFNKDLRDLLDKLKGQAIQQKFASGDTRSLDFLTIYGLMQCSPDLSSIQCNNCLDGLMGSIQSCCSGKLGARIINPSCQLRFTTNDLFYNDTIVDAPTPLRQLPATPPSVPPPVDGRDDKNRRTVIVVVAVLVGLVLMLLVLAWKNWKEGAPSNVVDPSSSTHEVALPTNTVISRVSNKSSNIKTIALDRTSKYSRRKENNYSKTRTELEKQTTPKHTQEQRTTTKN</sequence>
<accession>A0A6L5B9V2</accession>
<keyword evidence="1 5" id="KW-0732">Signal</keyword>
<dbReference type="Proteomes" id="UP000593563">
    <property type="component" value="Unassembled WGS sequence"/>
</dbReference>
<dbReference type="FunFam" id="3.30.430.20:FF:000002">
    <property type="entry name" value="Cysteine-rich receptor-like protein kinase 10"/>
    <property type="match status" value="1"/>
</dbReference>